<evidence type="ECO:0000313" key="2">
    <source>
        <dbReference type="Proteomes" id="UP000230750"/>
    </source>
</evidence>
<dbReference type="AlphaFoldDB" id="A0A2G8L1T4"/>
<proteinExistence type="predicted"/>
<organism evidence="1 2">
    <name type="scientific">Stichopus japonicus</name>
    <name type="common">Sea cucumber</name>
    <dbReference type="NCBI Taxonomy" id="307972"/>
    <lineage>
        <taxon>Eukaryota</taxon>
        <taxon>Metazoa</taxon>
        <taxon>Echinodermata</taxon>
        <taxon>Eleutherozoa</taxon>
        <taxon>Echinozoa</taxon>
        <taxon>Holothuroidea</taxon>
        <taxon>Aspidochirotacea</taxon>
        <taxon>Aspidochirotida</taxon>
        <taxon>Stichopodidae</taxon>
        <taxon>Apostichopus</taxon>
    </lineage>
</organism>
<dbReference type="EMBL" id="MRZV01000259">
    <property type="protein sequence ID" value="PIK54192.1"/>
    <property type="molecule type" value="Genomic_DNA"/>
</dbReference>
<accession>A0A2G8L1T4</accession>
<protein>
    <submittedName>
        <fullName evidence="1">Uncharacterized protein</fullName>
    </submittedName>
</protein>
<evidence type="ECO:0000313" key="1">
    <source>
        <dbReference type="EMBL" id="PIK54192.1"/>
    </source>
</evidence>
<sequence>MAHEFPLVTVKLEVDTEDEEELEEVVSLMRPDCSTEEEYITDEDGFTTKDDDGFIEETLKVFNSFNSQD</sequence>
<reference evidence="1 2" key="1">
    <citation type="journal article" date="2017" name="PLoS Biol.">
        <title>The sea cucumber genome provides insights into morphological evolution and visceral regeneration.</title>
        <authorList>
            <person name="Zhang X."/>
            <person name="Sun L."/>
            <person name="Yuan J."/>
            <person name="Sun Y."/>
            <person name="Gao Y."/>
            <person name="Zhang L."/>
            <person name="Li S."/>
            <person name="Dai H."/>
            <person name="Hamel J.F."/>
            <person name="Liu C."/>
            <person name="Yu Y."/>
            <person name="Liu S."/>
            <person name="Lin W."/>
            <person name="Guo K."/>
            <person name="Jin S."/>
            <person name="Xu P."/>
            <person name="Storey K.B."/>
            <person name="Huan P."/>
            <person name="Zhang T."/>
            <person name="Zhou Y."/>
            <person name="Zhang J."/>
            <person name="Lin C."/>
            <person name="Li X."/>
            <person name="Xing L."/>
            <person name="Huo D."/>
            <person name="Sun M."/>
            <person name="Wang L."/>
            <person name="Mercier A."/>
            <person name="Li F."/>
            <person name="Yang H."/>
            <person name="Xiang J."/>
        </authorList>
    </citation>
    <scope>NUCLEOTIDE SEQUENCE [LARGE SCALE GENOMIC DNA]</scope>
    <source>
        <strain evidence="1">Shaxun</strain>
        <tissue evidence="1">Muscle</tissue>
    </source>
</reference>
<gene>
    <name evidence="1" type="ORF">BSL78_08922</name>
</gene>
<dbReference type="Proteomes" id="UP000230750">
    <property type="component" value="Unassembled WGS sequence"/>
</dbReference>
<keyword evidence="2" id="KW-1185">Reference proteome</keyword>
<name>A0A2G8L1T4_STIJA</name>
<comment type="caution">
    <text evidence="1">The sequence shown here is derived from an EMBL/GenBank/DDBJ whole genome shotgun (WGS) entry which is preliminary data.</text>
</comment>